<protein>
    <submittedName>
        <fullName evidence="2">Uncharacterized protein</fullName>
    </submittedName>
</protein>
<feature type="region of interest" description="Disordered" evidence="1">
    <location>
        <begin position="66"/>
        <end position="86"/>
    </location>
</feature>
<reference evidence="2 3" key="1">
    <citation type="journal article" date="2015" name="Genome Biol. Evol.">
        <title>Comparative Genomics of a Bacterivorous Green Alga Reveals Evolutionary Causalities and Consequences of Phago-Mixotrophic Mode of Nutrition.</title>
        <authorList>
            <person name="Burns J.A."/>
            <person name="Paasch A."/>
            <person name="Narechania A."/>
            <person name="Kim E."/>
        </authorList>
    </citation>
    <scope>NUCLEOTIDE SEQUENCE [LARGE SCALE GENOMIC DNA]</scope>
    <source>
        <strain evidence="2 3">PLY_AMNH</strain>
    </source>
</reference>
<comment type="caution">
    <text evidence="2">The sequence shown here is derived from an EMBL/GenBank/DDBJ whole genome shotgun (WGS) entry which is preliminary data.</text>
</comment>
<feature type="compositionally biased region" description="Basic residues" evidence="1">
    <location>
        <begin position="77"/>
        <end position="86"/>
    </location>
</feature>
<organism evidence="2 3">
    <name type="scientific">Cymbomonas tetramitiformis</name>
    <dbReference type="NCBI Taxonomy" id="36881"/>
    <lineage>
        <taxon>Eukaryota</taxon>
        <taxon>Viridiplantae</taxon>
        <taxon>Chlorophyta</taxon>
        <taxon>Pyramimonadophyceae</taxon>
        <taxon>Pyramimonadales</taxon>
        <taxon>Pyramimonadaceae</taxon>
        <taxon>Cymbomonas</taxon>
    </lineage>
</organism>
<name>A0AAE0BKR0_9CHLO</name>
<sequence length="274" mass="29947">MLPRCALSATFQTIYLLSFSTFSQLTWPSERGTALVEENDHAILDGLHFLASSSKLDTINDPKAGIASLQGEQSPRNRTKGAQRASKTKQRVLYVSQQEFDELATRTRAKFQTSSSGGRRATVDQSELLSLAPAVKGNAVQCGGVVCATRKHVCVNSECVCPVLYVERKHTCISLQETGLPEWCSARLPRKVLREGACFKPAARQSRDKAIVDKIAAKHGGAQDFNHLADYGSCAVVGRLAPYLLEKSRSLELAPDLPVVKPPKIIAQRDLLWG</sequence>
<accession>A0AAE0BKR0</accession>
<keyword evidence="3" id="KW-1185">Reference proteome</keyword>
<proteinExistence type="predicted"/>
<dbReference type="AlphaFoldDB" id="A0AAE0BKR0"/>
<gene>
    <name evidence="2" type="ORF">CYMTET_52494</name>
</gene>
<evidence type="ECO:0000313" key="2">
    <source>
        <dbReference type="EMBL" id="KAK3237432.1"/>
    </source>
</evidence>
<dbReference type="EMBL" id="LGRX02034597">
    <property type="protein sequence ID" value="KAK3237432.1"/>
    <property type="molecule type" value="Genomic_DNA"/>
</dbReference>
<dbReference type="Proteomes" id="UP001190700">
    <property type="component" value="Unassembled WGS sequence"/>
</dbReference>
<evidence type="ECO:0000256" key="1">
    <source>
        <dbReference type="SAM" id="MobiDB-lite"/>
    </source>
</evidence>
<evidence type="ECO:0000313" key="3">
    <source>
        <dbReference type="Proteomes" id="UP001190700"/>
    </source>
</evidence>